<dbReference type="Proteomes" id="UP000317935">
    <property type="component" value="Chromosome"/>
</dbReference>
<name>A0A6J4CVF9_9HELI</name>
<proteinExistence type="predicted"/>
<dbReference type="RefSeq" id="WP_006564243.1">
    <property type="nucleotide sequence ID" value="NZ_AP019774.1"/>
</dbReference>
<evidence type="ECO:0000313" key="3">
    <source>
        <dbReference type="Proteomes" id="UP000317935"/>
    </source>
</evidence>
<evidence type="ECO:0000313" key="1">
    <source>
        <dbReference type="EMBL" id="BCD45064.1"/>
    </source>
</evidence>
<protein>
    <submittedName>
        <fullName evidence="2">Uncharacterized protein</fullName>
    </submittedName>
</protein>
<organism evidence="2 3">
    <name type="scientific">Helicobacter suis</name>
    <dbReference type="NCBI Taxonomy" id="104628"/>
    <lineage>
        <taxon>Bacteria</taxon>
        <taxon>Pseudomonadati</taxon>
        <taxon>Campylobacterota</taxon>
        <taxon>Epsilonproteobacteria</taxon>
        <taxon>Campylobacterales</taxon>
        <taxon>Helicobacteraceae</taxon>
        <taxon>Helicobacter</taxon>
    </lineage>
</organism>
<keyword evidence="4" id="KW-1185">Reference proteome</keyword>
<gene>
    <name evidence="1" type="ORF">NHP190020_01030</name>
    <name evidence="2" type="ORF">SNTW_01030</name>
</gene>
<sequence>MDNQKPAAVDMIEVSIGGRRYKITLNKRFSLDTREEIKESFHKKEIEPIELFKIHLNKIQEIADLNAKIGQLLNKIP</sequence>
<reference evidence="1 4" key="2">
    <citation type="submission" date="2020-04" db="EMBL/GenBank/DDBJ databases">
        <title>Genomic analysis of gastric non-Helicobacter pylori Helicobacters isolated in Japan.</title>
        <authorList>
            <person name="Suzuki M."/>
            <person name="Rimbara E."/>
        </authorList>
    </citation>
    <scope>NUCLEOTIDE SEQUENCE [LARGE SCALE GENOMIC DNA]</scope>
    <source>
        <strain evidence="1 4">NHP19-0020</strain>
    </source>
</reference>
<dbReference type="Proteomes" id="UP000509742">
    <property type="component" value="Chromosome"/>
</dbReference>
<dbReference type="OrthoDB" id="5327246at2"/>
<evidence type="ECO:0000313" key="2">
    <source>
        <dbReference type="EMBL" id="BCD69458.1"/>
    </source>
</evidence>
<reference evidence="2 3" key="1">
    <citation type="submission" date="2019-06" db="EMBL/GenBank/DDBJ databases">
        <title>Complete genome sequence of Helicobacter suis SNTW101c.</title>
        <authorList>
            <person name="Rimbara E."/>
            <person name="Suzuki M."/>
            <person name="Matsui H."/>
            <person name="Nakamura M."/>
            <person name="Mori S."/>
            <person name="Shibayama K."/>
        </authorList>
    </citation>
    <scope>NUCLEOTIDE SEQUENCE [LARGE SCALE GENOMIC DNA]</scope>
    <source>
        <strain evidence="2 3">SNTW101c</strain>
    </source>
</reference>
<dbReference type="EMBL" id="AP019774">
    <property type="protein sequence ID" value="BCD69458.1"/>
    <property type="molecule type" value="Genomic_DNA"/>
</dbReference>
<dbReference type="GeneID" id="56927959"/>
<accession>A0A6J4CVF9</accession>
<dbReference type="AlphaFoldDB" id="A0A6J4CVF9"/>
<dbReference type="EMBL" id="AP023036">
    <property type="protein sequence ID" value="BCD45064.1"/>
    <property type="molecule type" value="Genomic_DNA"/>
</dbReference>
<evidence type="ECO:0000313" key="4">
    <source>
        <dbReference type="Proteomes" id="UP000509742"/>
    </source>
</evidence>